<reference evidence="2" key="1">
    <citation type="submission" date="2021-06" db="EMBL/GenBank/DDBJ databases">
        <authorList>
            <person name="Kallberg Y."/>
            <person name="Tangrot J."/>
            <person name="Rosling A."/>
        </authorList>
    </citation>
    <scope>NUCLEOTIDE SEQUENCE</scope>
    <source>
        <strain evidence="2">IA702</strain>
    </source>
</reference>
<comment type="caution">
    <text evidence="2">The sequence shown here is derived from an EMBL/GenBank/DDBJ whole genome shotgun (WGS) entry which is preliminary data.</text>
</comment>
<evidence type="ECO:0000256" key="1">
    <source>
        <dbReference type="SAM" id="MobiDB-lite"/>
    </source>
</evidence>
<dbReference type="OrthoDB" id="674948at2759"/>
<dbReference type="AlphaFoldDB" id="A0A9N9CSF9"/>
<dbReference type="Proteomes" id="UP000789572">
    <property type="component" value="Unassembled WGS sequence"/>
</dbReference>
<evidence type="ECO:0000313" key="2">
    <source>
        <dbReference type="EMBL" id="CAG8614330.1"/>
    </source>
</evidence>
<dbReference type="EMBL" id="CAJVPJ010002154">
    <property type="protein sequence ID" value="CAG8614330.1"/>
    <property type="molecule type" value="Genomic_DNA"/>
</dbReference>
<accession>A0A9N9CSF9</accession>
<name>A0A9N9CSF9_9GLOM</name>
<proteinExistence type="predicted"/>
<feature type="compositionally biased region" description="Basic and acidic residues" evidence="1">
    <location>
        <begin position="138"/>
        <end position="147"/>
    </location>
</feature>
<keyword evidence="3" id="KW-1185">Reference proteome</keyword>
<feature type="region of interest" description="Disordered" evidence="1">
    <location>
        <begin position="100"/>
        <end position="147"/>
    </location>
</feature>
<evidence type="ECO:0000313" key="3">
    <source>
        <dbReference type="Proteomes" id="UP000789572"/>
    </source>
</evidence>
<protein>
    <submittedName>
        <fullName evidence="2">8668_t:CDS:1</fullName>
    </submittedName>
</protein>
<gene>
    <name evidence="2" type="ORF">POCULU_LOCUS8105</name>
</gene>
<feature type="compositionally biased region" description="Polar residues" evidence="1">
    <location>
        <begin position="100"/>
        <end position="113"/>
    </location>
</feature>
<organism evidence="2 3">
    <name type="scientific">Paraglomus occultum</name>
    <dbReference type="NCBI Taxonomy" id="144539"/>
    <lineage>
        <taxon>Eukaryota</taxon>
        <taxon>Fungi</taxon>
        <taxon>Fungi incertae sedis</taxon>
        <taxon>Mucoromycota</taxon>
        <taxon>Glomeromycotina</taxon>
        <taxon>Glomeromycetes</taxon>
        <taxon>Paraglomerales</taxon>
        <taxon>Paraglomeraceae</taxon>
        <taxon>Paraglomus</taxon>
    </lineage>
</organism>
<sequence>MLQQSTRNGNDGMVTSVPVDSSVSQILDSFLYANTDPSNEPTQTLDTTVRSPLVPIKPLMSSQKVTTELRVRLQTTGERSNVSHDKVLTIEELDTTLDASNDSIRPSLNTALPSSAAPVQAETPPPPSRPRSSRKRKAESLEKEARVRDEVLRNRTTAQLSRNKKRQQLINLYHLIQPVTHKYSKACINLVSRSVIVP</sequence>